<dbReference type="EMBL" id="MLYV02000468">
    <property type="protein sequence ID" value="PSR93760.1"/>
    <property type="molecule type" value="Genomic_DNA"/>
</dbReference>
<comment type="caution">
    <text evidence="2">The sequence shown here is derived from an EMBL/GenBank/DDBJ whole genome shotgun (WGS) entry which is preliminary data.</text>
</comment>
<evidence type="ECO:0000313" key="2">
    <source>
        <dbReference type="EMBL" id="PSR93760.1"/>
    </source>
</evidence>
<dbReference type="PANTHER" id="PTHR13832">
    <property type="entry name" value="PROTEIN PHOSPHATASE 2C"/>
    <property type="match status" value="1"/>
</dbReference>
<evidence type="ECO:0000313" key="3">
    <source>
        <dbReference type="Proteomes" id="UP000186601"/>
    </source>
</evidence>
<evidence type="ECO:0000259" key="1">
    <source>
        <dbReference type="PROSITE" id="PS51746"/>
    </source>
</evidence>
<dbReference type="InterPro" id="IPR015655">
    <property type="entry name" value="PP2C"/>
</dbReference>
<gene>
    <name evidence="2" type="ORF">PHLCEN_2v4655</name>
</gene>
<dbReference type="Proteomes" id="UP000186601">
    <property type="component" value="Unassembled WGS sequence"/>
</dbReference>
<feature type="domain" description="PPM-type phosphatase" evidence="1">
    <location>
        <begin position="104"/>
        <end position="511"/>
    </location>
</feature>
<dbReference type="PANTHER" id="PTHR13832:SF792">
    <property type="entry name" value="GM14286P"/>
    <property type="match status" value="1"/>
</dbReference>
<dbReference type="GO" id="GO:0005739">
    <property type="term" value="C:mitochondrion"/>
    <property type="evidence" value="ECO:0007669"/>
    <property type="project" value="TreeGrafter"/>
</dbReference>
<dbReference type="Gene3D" id="3.60.40.10">
    <property type="entry name" value="PPM-type phosphatase domain"/>
    <property type="match status" value="1"/>
</dbReference>
<accession>A0A2R6PMX5</accession>
<dbReference type="STRING" id="98765.A0A2R6PMX5"/>
<name>A0A2R6PMX5_9APHY</name>
<dbReference type="GO" id="GO:0004741">
    <property type="term" value="F:[pyruvate dehydrogenase (acetyl-transferring)]-phosphatase activity"/>
    <property type="evidence" value="ECO:0007669"/>
    <property type="project" value="TreeGrafter"/>
</dbReference>
<dbReference type="OrthoDB" id="420076at2759"/>
<sequence length="535" mass="58103">MLNRLWKPVIGAAVLVGTPGYLYFKYTSKPKPKATFDLPIRVRGPDGKVSMATRSITFLTTDEVDAKLNEHARALSTVRPGGILWKQTTAFLAANDPIEDANASKIVERDPSAHSPAGDLLFFAVMDGHGGPQTSRLLSKVLIPAVALELALLINEPQSIAPKPSRLEKLKSLLRLTKPAPIMSEADPKLTALAIERAFVNLDSEIVDSPLRVLAESMARDGAEKKLIPDLSQHPMAIASMSPAMSGSCALMALFDTAHQNLYVACTGDSRAVAGIWEESEDGKGIWRADVLTEDQTGRNPNELRRMQSEHPPSEANSVIMRGRVLGGLEPTRAFGDARYKWSHDVQAILNKAFLEGNNETMRATPALSKTPPYVTARPVITHRKLNLGHKSKSKLRFVVLATDGLWDQLSSEEVVALVGGHLAGLKGVVPKSDLPRLIPTSSGITVEGKDKRQENDDGGSWAFVDENVSTHLIRNAFGGGEVGRLRQMLSIPPPLARNYRDDITCTVVYWEEGQEEGTATLSSSPVVLQAKAKL</sequence>
<dbReference type="SUPFAM" id="SSF81606">
    <property type="entry name" value="PP2C-like"/>
    <property type="match status" value="1"/>
</dbReference>
<protein>
    <recommendedName>
        <fullName evidence="1">PPM-type phosphatase domain-containing protein</fullName>
    </recommendedName>
</protein>
<dbReference type="AlphaFoldDB" id="A0A2R6PMX5"/>
<dbReference type="PROSITE" id="PS51746">
    <property type="entry name" value="PPM_2"/>
    <property type="match status" value="1"/>
</dbReference>
<proteinExistence type="predicted"/>
<reference evidence="2 3" key="1">
    <citation type="submission" date="2018-02" db="EMBL/GenBank/DDBJ databases">
        <title>Genome sequence of the basidiomycete white-rot fungus Phlebia centrifuga.</title>
        <authorList>
            <person name="Granchi Z."/>
            <person name="Peng M."/>
            <person name="de Vries R.P."/>
            <person name="Hilden K."/>
            <person name="Makela M.R."/>
            <person name="Grigoriev I."/>
            <person name="Riley R."/>
        </authorList>
    </citation>
    <scope>NUCLEOTIDE SEQUENCE [LARGE SCALE GENOMIC DNA]</scope>
    <source>
        <strain evidence="2 3">FBCC195</strain>
    </source>
</reference>
<organism evidence="2 3">
    <name type="scientific">Hermanssonia centrifuga</name>
    <dbReference type="NCBI Taxonomy" id="98765"/>
    <lineage>
        <taxon>Eukaryota</taxon>
        <taxon>Fungi</taxon>
        <taxon>Dikarya</taxon>
        <taxon>Basidiomycota</taxon>
        <taxon>Agaricomycotina</taxon>
        <taxon>Agaricomycetes</taxon>
        <taxon>Polyporales</taxon>
        <taxon>Meruliaceae</taxon>
        <taxon>Hermanssonia</taxon>
    </lineage>
</organism>
<dbReference type="CDD" id="cd00143">
    <property type="entry name" value="PP2Cc"/>
    <property type="match status" value="1"/>
</dbReference>
<dbReference type="SMART" id="SM00332">
    <property type="entry name" value="PP2Cc"/>
    <property type="match status" value="1"/>
</dbReference>
<keyword evidence="3" id="KW-1185">Reference proteome</keyword>
<dbReference type="InterPro" id="IPR036457">
    <property type="entry name" value="PPM-type-like_dom_sf"/>
</dbReference>
<dbReference type="InterPro" id="IPR001932">
    <property type="entry name" value="PPM-type_phosphatase-like_dom"/>
</dbReference>
<dbReference type="Pfam" id="PF00481">
    <property type="entry name" value="PP2C"/>
    <property type="match status" value="1"/>
</dbReference>